<name>A0A8I6TJ99_CIMLE</name>
<keyword evidence="1" id="KW-0812">Transmembrane</keyword>
<evidence type="ECO:0000313" key="2">
    <source>
        <dbReference type="EnsemblMetazoa" id="XP_014254640.1"/>
    </source>
</evidence>
<evidence type="ECO:0000313" key="3">
    <source>
        <dbReference type="Proteomes" id="UP000494040"/>
    </source>
</evidence>
<dbReference type="KEGG" id="clec:106669582"/>
<dbReference type="OrthoDB" id="6600897at2759"/>
<dbReference type="EnsemblMetazoa" id="XM_014399154.2">
    <property type="protein sequence ID" value="XP_014254640.1"/>
    <property type="gene ID" value="LOC106669582"/>
</dbReference>
<dbReference type="RefSeq" id="XP_014254640.1">
    <property type="nucleotide sequence ID" value="XM_014399154.2"/>
</dbReference>
<proteinExistence type="predicted"/>
<feature type="transmembrane region" description="Helical" evidence="1">
    <location>
        <begin position="147"/>
        <end position="168"/>
    </location>
</feature>
<dbReference type="Proteomes" id="UP000494040">
    <property type="component" value="Unassembled WGS sequence"/>
</dbReference>
<keyword evidence="1" id="KW-1133">Transmembrane helix</keyword>
<feature type="transmembrane region" description="Helical" evidence="1">
    <location>
        <begin position="21"/>
        <end position="42"/>
    </location>
</feature>
<dbReference type="GeneID" id="106669582"/>
<sequence length="210" mass="23570">MTFLTKSSRMSVKICCIKLSLATRVIAMIGLITSVLVLIQIFTDLAEQGKTSGTVSILLGLDIDEIILKANMQNNAALDKWLKIGYMVFAMLFAIASAILIWGSIVEINYFAYPWLVCESLSSIAQIVSILLMLSDFNNRHEKVDNWLLLFTLCNLCIYLYFWAVVFMSQKYWAEERNEEVTSNSTLTGVSVTTHSEPFDSQAPSLPVKC</sequence>
<feature type="transmembrane region" description="Helical" evidence="1">
    <location>
        <begin position="111"/>
        <end position="135"/>
    </location>
</feature>
<reference evidence="2" key="1">
    <citation type="submission" date="2022-01" db="UniProtKB">
        <authorList>
            <consortium name="EnsemblMetazoa"/>
        </authorList>
    </citation>
    <scope>IDENTIFICATION</scope>
</reference>
<accession>A0A8I6TJ99</accession>
<dbReference type="OMA" id="IWGTIVE"/>
<organism evidence="2 3">
    <name type="scientific">Cimex lectularius</name>
    <name type="common">Bed bug</name>
    <name type="synonym">Acanthia lectularia</name>
    <dbReference type="NCBI Taxonomy" id="79782"/>
    <lineage>
        <taxon>Eukaryota</taxon>
        <taxon>Metazoa</taxon>
        <taxon>Ecdysozoa</taxon>
        <taxon>Arthropoda</taxon>
        <taxon>Hexapoda</taxon>
        <taxon>Insecta</taxon>
        <taxon>Pterygota</taxon>
        <taxon>Neoptera</taxon>
        <taxon>Paraneoptera</taxon>
        <taxon>Hemiptera</taxon>
        <taxon>Heteroptera</taxon>
        <taxon>Panheteroptera</taxon>
        <taxon>Cimicomorpha</taxon>
        <taxon>Cimicidae</taxon>
        <taxon>Cimex</taxon>
    </lineage>
</organism>
<keyword evidence="1" id="KW-0472">Membrane</keyword>
<keyword evidence="3" id="KW-1185">Reference proteome</keyword>
<feature type="transmembrane region" description="Helical" evidence="1">
    <location>
        <begin position="84"/>
        <end position="105"/>
    </location>
</feature>
<protein>
    <submittedName>
        <fullName evidence="2">Uncharacterized protein</fullName>
    </submittedName>
</protein>
<evidence type="ECO:0000256" key="1">
    <source>
        <dbReference type="SAM" id="Phobius"/>
    </source>
</evidence>
<dbReference type="AlphaFoldDB" id="A0A8I6TJ99"/>